<proteinExistence type="inferred from homology"/>
<keyword evidence="8" id="KW-1185">Reference proteome</keyword>
<evidence type="ECO:0000313" key="8">
    <source>
        <dbReference type="Proteomes" id="UP000192247"/>
    </source>
</evidence>
<organism evidence="7 8">
    <name type="scientific">Tropilaelaps mercedesae</name>
    <dbReference type="NCBI Taxonomy" id="418985"/>
    <lineage>
        <taxon>Eukaryota</taxon>
        <taxon>Metazoa</taxon>
        <taxon>Ecdysozoa</taxon>
        <taxon>Arthropoda</taxon>
        <taxon>Chelicerata</taxon>
        <taxon>Arachnida</taxon>
        <taxon>Acari</taxon>
        <taxon>Parasitiformes</taxon>
        <taxon>Mesostigmata</taxon>
        <taxon>Gamasina</taxon>
        <taxon>Dermanyssoidea</taxon>
        <taxon>Laelapidae</taxon>
        <taxon>Tropilaelaps</taxon>
    </lineage>
</organism>
<reference evidence="7 8" key="1">
    <citation type="journal article" date="2017" name="Gigascience">
        <title>Draft genome of the honey bee ectoparasitic mite, Tropilaelaps mercedesae, is shaped by the parasitic life history.</title>
        <authorList>
            <person name="Dong X."/>
            <person name="Armstrong S.D."/>
            <person name="Xia D."/>
            <person name="Makepeace B.L."/>
            <person name="Darby A.C."/>
            <person name="Kadowaki T."/>
        </authorList>
    </citation>
    <scope>NUCLEOTIDE SEQUENCE [LARGE SCALE GENOMIC DNA]</scope>
    <source>
        <strain evidence="7">Wuxi-XJTLU</strain>
    </source>
</reference>
<evidence type="ECO:0000256" key="2">
    <source>
        <dbReference type="ARBA" id="ARBA00022679"/>
    </source>
</evidence>
<dbReference type="Pfam" id="PF16076">
    <property type="entry name" value="Acyltransf_C"/>
    <property type="match status" value="1"/>
</dbReference>
<dbReference type="GO" id="GO:0016746">
    <property type="term" value="F:acyltransferase activity"/>
    <property type="evidence" value="ECO:0007669"/>
    <property type="project" value="UniProtKB-KW"/>
</dbReference>
<keyword evidence="4" id="KW-1133">Transmembrane helix</keyword>
<dbReference type="AlphaFoldDB" id="A0A1V9XXM9"/>
<protein>
    <submittedName>
        <fullName evidence="7">1-acyl-sn-glycerol-3-phosphate acyltransferase epsilon-like</fullName>
    </submittedName>
</protein>
<feature type="chain" id="PRO_5012348038" evidence="5">
    <location>
        <begin position="21"/>
        <end position="144"/>
    </location>
</feature>
<accession>A0A1V9XXM9</accession>
<dbReference type="GO" id="GO:0005783">
    <property type="term" value="C:endoplasmic reticulum"/>
    <property type="evidence" value="ECO:0007669"/>
    <property type="project" value="TreeGrafter"/>
</dbReference>
<dbReference type="PANTHER" id="PTHR10983">
    <property type="entry name" value="1-ACYLGLYCEROL-3-PHOSPHATE ACYLTRANSFERASE-RELATED"/>
    <property type="match status" value="1"/>
</dbReference>
<feature type="signal peptide" evidence="5">
    <location>
        <begin position="1"/>
        <end position="20"/>
    </location>
</feature>
<keyword evidence="4" id="KW-0472">Membrane</keyword>
<gene>
    <name evidence="7" type="ORF">BIW11_06514</name>
</gene>
<name>A0A1V9XXM9_9ACAR</name>
<feature type="domain" description="Acyltransferase C-terminal" evidence="6">
    <location>
        <begin position="38"/>
        <end position="90"/>
    </location>
</feature>
<dbReference type="InterPro" id="IPR032098">
    <property type="entry name" value="Acyltransf_C"/>
</dbReference>
<evidence type="ECO:0000256" key="1">
    <source>
        <dbReference type="ARBA" id="ARBA00008655"/>
    </source>
</evidence>
<dbReference type="PANTHER" id="PTHR10983:SF73">
    <property type="entry name" value="1-ACYL-SN-GLYCEROL-3-PHOSPHATE ACYLTRANSFERASE EPSILON"/>
    <property type="match status" value="1"/>
</dbReference>
<dbReference type="GO" id="GO:0005739">
    <property type="term" value="C:mitochondrion"/>
    <property type="evidence" value="ECO:0007669"/>
    <property type="project" value="TreeGrafter"/>
</dbReference>
<dbReference type="GO" id="GO:0036149">
    <property type="term" value="P:phosphatidylinositol acyl-chain remodeling"/>
    <property type="evidence" value="ECO:0007669"/>
    <property type="project" value="TreeGrafter"/>
</dbReference>
<keyword evidence="4" id="KW-0812">Transmembrane</keyword>
<keyword evidence="3 7" id="KW-0012">Acyltransferase</keyword>
<dbReference type="OrthoDB" id="186786at2759"/>
<comment type="similarity">
    <text evidence="1">Belongs to the 1-acyl-sn-glycerol-3-phosphate acyltransferase family.</text>
</comment>
<evidence type="ECO:0000256" key="4">
    <source>
        <dbReference type="SAM" id="Phobius"/>
    </source>
</evidence>
<evidence type="ECO:0000256" key="3">
    <source>
        <dbReference type="ARBA" id="ARBA00023315"/>
    </source>
</evidence>
<keyword evidence="2 7" id="KW-0808">Transferase</keyword>
<dbReference type="Proteomes" id="UP000192247">
    <property type="component" value="Unassembled WGS sequence"/>
</dbReference>
<dbReference type="EMBL" id="MNPL01002435">
    <property type="protein sequence ID" value="OQR78277.1"/>
    <property type="molecule type" value="Genomic_DNA"/>
</dbReference>
<comment type="caution">
    <text evidence="7">The sequence shown here is derived from an EMBL/GenBank/DDBJ whole genome shotgun (WGS) entry which is preliminary data.</text>
</comment>
<keyword evidence="5" id="KW-0732">Signal</keyword>
<feature type="transmembrane region" description="Helical" evidence="4">
    <location>
        <begin position="98"/>
        <end position="117"/>
    </location>
</feature>
<evidence type="ECO:0000256" key="5">
    <source>
        <dbReference type="SAM" id="SignalP"/>
    </source>
</evidence>
<dbReference type="InParanoid" id="A0A1V9XXM9"/>
<dbReference type="STRING" id="418985.A0A1V9XXM9"/>
<feature type="transmembrane region" description="Helical" evidence="4">
    <location>
        <begin position="123"/>
        <end position="142"/>
    </location>
</feature>
<evidence type="ECO:0000313" key="7">
    <source>
        <dbReference type="EMBL" id="OQR78277.1"/>
    </source>
</evidence>
<sequence>MMAFPSWLFYVSVAVTKVSSLQPLGNILLQELANGLCQEVHIHLRRIDIKDVPEEENDVREFLVDRFEMKERLLDRFYSTGSLPEKGVQLAAQGRRHLVQSLLIVLLALGLGFTSTGLTWLPYHMLVPAIIGLVHVVHHVYLGR</sequence>
<evidence type="ECO:0000259" key="6">
    <source>
        <dbReference type="Pfam" id="PF16076"/>
    </source>
</evidence>